<keyword evidence="3" id="KW-1185">Reference proteome</keyword>
<evidence type="ECO:0000313" key="2">
    <source>
        <dbReference type="EMBL" id="KAK2822823.1"/>
    </source>
</evidence>
<evidence type="ECO:0000313" key="3">
    <source>
        <dbReference type="Proteomes" id="UP001187415"/>
    </source>
</evidence>
<keyword evidence="1" id="KW-1133">Transmembrane helix</keyword>
<keyword evidence="1" id="KW-0472">Membrane</keyword>
<reference evidence="2" key="1">
    <citation type="submission" date="2023-07" db="EMBL/GenBank/DDBJ databases">
        <title>Chromosome-level Genome Assembly of Striped Snakehead (Channa striata).</title>
        <authorList>
            <person name="Liu H."/>
        </authorList>
    </citation>
    <scope>NUCLEOTIDE SEQUENCE</scope>
    <source>
        <strain evidence="2">Gz</strain>
        <tissue evidence="2">Muscle</tissue>
    </source>
</reference>
<name>A0AA88LRS4_CHASR</name>
<dbReference type="Proteomes" id="UP001187415">
    <property type="component" value="Unassembled WGS sequence"/>
</dbReference>
<protein>
    <submittedName>
        <fullName evidence="2">Uncharacterized protein</fullName>
    </submittedName>
</protein>
<dbReference type="EMBL" id="JAUPFM010000018">
    <property type="protein sequence ID" value="KAK2822823.1"/>
    <property type="molecule type" value="Genomic_DNA"/>
</dbReference>
<organism evidence="2 3">
    <name type="scientific">Channa striata</name>
    <name type="common">Snakehead murrel</name>
    <name type="synonym">Ophicephalus striatus</name>
    <dbReference type="NCBI Taxonomy" id="64152"/>
    <lineage>
        <taxon>Eukaryota</taxon>
        <taxon>Metazoa</taxon>
        <taxon>Chordata</taxon>
        <taxon>Craniata</taxon>
        <taxon>Vertebrata</taxon>
        <taxon>Euteleostomi</taxon>
        <taxon>Actinopterygii</taxon>
        <taxon>Neopterygii</taxon>
        <taxon>Teleostei</taxon>
        <taxon>Neoteleostei</taxon>
        <taxon>Acanthomorphata</taxon>
        <taxon>Anabantaria</taxon>
        <taxon>Anabantiformes</taxon>
        <taxon>Channoidei</taxon>
        <taxon>Channidae</taxon>
        <taxon>Channa</taxon>
    </lineage>
</organism>
<sequence>MWQSQYISLRSKRLFMDDDVSFSRKMTESSATTLAHYYSGKLTFFLMIHFWRLMEAAVLYSCLQTCFIWVKARRANTEASRLREFLWSHTSALALCGSPSATVTEGPSKALKCQGRR</sequence>
<accession>A0AA88LRS4</accession>
<gene>
    <name evidence="2" type="ORF">Q5P01_022888</name>
</gene>
<evidence type="ECO:0000256" key="1">
    <source>
        <dbReference type="SAM" id="Phobius"/>
    </source>
</evidence>
<feature type="transmembrane region" description="Helical" evidence="1">
    <location>
        <begin position="50"/>
        <end position="70"/>
    </location>
</feature>
<keyword evidence="1" id="KW-0812">Transmembrane</keyword>
<proteinExistence type="predicted"/>
<comment type="caution">
    <text evidence="2">The sequence shown here is derived from an EMBL/GenBank/DDBJ whole genome shotgun (WGS) entry which is preliminary data.</text>
</comment>
<dbReference type="AlphaFoldDB" id="A0AA88LRS4"/>